<gene>
    <name evidence="3" type="primary">immR_2</name>
    <name evidence="3" type="ORF">SDC9_160131</name>
</gene>
<dbReference type="PANTHER" id="PTHR46558:SF11">
    <property type="entry name" value="HTH-TYPE TRANSCRIPTIONAL REGULATOR XRE"/>
    <property type="match status" value="1"/>
</dbReference>
<keyword evidence="1" id="KW-0238">DNA-binding</keyword>
<evidence type="ECO:0000259" key="2">
    <source>
        <dbReference type="PROSITE" id="PS50943"/>
    </source>
</evidence>
<dbReference type="PROSITE" id="PS50943">
    <property type="entry name" value="HTH_CROC1"/>
    <property type="match status" value="1"/>
</dbReference>
<sequence length="135" mass="15499">MDTIGYRISKARRHMNINQKELAKRANITEGSLSRYENDIREPKAAALRQLASVLNVSIDYLLGFRDEMEVRPTLSDKTNLEIEEYISKVSEDLISGNVMFDGEPGNKEAIDSMMKAMRMGMLLSLEEQRNKREK</sequence>
<dbReference type="InterPro" id="IPR010982">
    <property type="entry name" value="Lambda_DNA-bd_dom_sf"/>
</dbReference>
<dbReference type="InterPro" id="IPR001387">
    <property type="entry name" value="Cro/C1-type_HTH"/>
</dbReference>
<dbReference type="SUPFAM" id="SSF47413">
    <property type="entry name" value="lambda repressor-like DNA-binding domains"/>
    <property type="match status" value="1"/>
</dbReference>
<proteinExistence type="predicted"/>
<feature type="domain" description="HTH cro/C1-type" evidence="2">
    <location>
        <begin position="8"/>
        <end position="62"/>
    </location>
</feature>
<dbReference type="SMART" id="SM00530">
    <property type="entry name" value="HTH_XRE"/>
    <property type="match status" value="1"/>
</dbReference>
<dbReference type="AlphaFoldDB" id="A0A645FEK4"/>
<dbReference type="Pfam" id="PF01381">
    <property type="entry name" value="HTH_3"/>
    <property type="match status" value="1"/>
</dbReference>
<dbReference type="EMBL" id="VSSQ01059227">
    <property type="protein sequence ID" value="MPN12811.1"/>
    <property type="molecule type" value="Genomic_DNA"/>
</dbReference>
<protein>
    <submittedName>
        <fullName evidence="3">HTH-type transcriptional regulator ImmR</fullName>
    </submittedName>
</protein>
<evidence type="ECO:0000256" key="1">
    <source>
        <dbReference type="ARBA" id="ARBA00023125"/>
    </source>
</evidence>
<dbReference type="GO" id="GO:0003677">
    <property type="term" value="F:DNA binding"/>
    <property type="evidence" value="ECO:0007669"/>
    <property type="project" value="UniProtKB-KW"/>
</dbReference>
<evidence type="ECO:0000313" key="3">
    <source>
        <dbReference type="EMBL" id="MPN12811.1"/>
    </source>
</evidence>
<reference evidence="3" key="1">
    <citation type="submission" date="2019-08" db="EMBL/GenBank/DDBJ databases">
        <authorList>
            <person name="Kucharzyk K."/>
            <person name="Murdoch R.W."/>
            <person name="Higgins S."/>
            <person name="Loffler F."/>
        </authorList>
    </citation>
    <scope>NUCLEOTIDE SEQUENCE</scope>
</reference>
<accession>A0A645FEK4</accession>
<organism evidence="3">
    <name type="scientific">bioreactor metagenome</name>
    <dbReference type="NCBI Taxonomy" id="1076179"/>
    <lineage>
        <taxon>unclassified sequences</taxon>
        <taxon>metagenomes</taxon>
        <taxon>ecological metagenomes</taxon>
    </lineage>
</organism>
<comment type="caution">
    <text evidence="3">The sequence shown here is derived from an EMBL/GenBank/DDBJ whole genome shotgun (WGS) entry which is preliminary data.</text>
</comment>
<name>A0A645FEK4_9ZZZZ</name>
<dbReference type="Gene3D" id="1.10.260.40">
    <property type="entry name" value="lambda repressor-like DNA-binding domains"/>
    <property type="match status" value="1"/>
</dbReference>
<dbReference type="PANTHER" id="PTHR46558">
    <property type="entry name" value="TRACRIPTIONAL REGULATORY PROTEIN-RELATED-RELATED"/>
    <property type="match status" value="1"/>
</dbReference>
<dbReference type="CDD" id="cd00093">
    <property type="entry name" value="HTH_XRE"/>
    <property type="match status" value="1"/>
</dbReference>